<keyword evidence="6" id="KW-1185">Reference proteome</keyword>
<dbReference type="CDD" id="cd18799">
    <property type="entry name" value="SF2_C_EcoAI-like"/>
    <property type="match status" value="1"/>
</dbReference>
<keyword evidence="2" id="KW-0175">Coiled coil</keyword>
<feature type="coiled-coil region" evidence="2">
    <location>
        <begin position="633"/>
        <end position="660"/>
    </location>
</feature>
<dbReference type="Pfam" id="PF04851">
    <property type="entry name" value="ResIII"/>
    <property type="match status" value="1"/>
</dbReference>
<evidence type="ECO:0000259" key="4">
    <source>
        <dbReference type="PROSITE" id="PS51194"/>
    </source>
</evidence>
<evidence type="ECO:0008006" key="7">
    <source>
        <dbReference type="Google" id="ProtNLM"/>
    </source>
</evidence>
<dbReference type="PROSITE" id="PS51194">
    <property type="entry name" value="HELICASE_CTER"/>
    <property type="match status" value="1"/>
</dbReference>
<sequence length="665" mass="74425">MQCFRRLFSSSYHPLIARRASTSAITLRPYQETCLQACTAAIEAGSTRIGVSLPTGSGKTTVFISLLSRIPPPAANERATKSLIIVNSIELARQSAQQVGRLFPDWHVEIEQGSKYQASGQADVTVATYQTLNNDQRLLKFDPQTMKAIIVDEAHHAAAPSYRRILARFDPDIKHKEVEFDSEEIKHKIPIIGFSATFGRHDGLALGSIFEQIVYHRPFSEMIQEAWLCDVRFTTVKAKMNLREVSVNSATGDYSPTSLARIINSETMNGLVVKAWLERAASRKSTLIFCVNVAHVQALTQTFRRFGIDARYLTAKTPVLERKTLVQSFRDGEFPVLVNCAILTEGADIPNIDCVVIARPTRSRNLFSQMIGRGMRLSPNTGKTDCRIIDFVDTDERLGGLVTSPTLFGLDPLKLDVDDEDASSLEQRAAALRNPSSDILNVPRPISVEFTDHVDPFALPALDGKAIKLARLSRFAYVDCGNEIYVLELLTKGFIRIERGEHNVFVARYTPAAHYTGPAAAALKLSPFHTSREIVVNEKLEDVIHACDTYVINNIFRNSSPNGHVYFSLLLRSAAWRRQPASEAQLNFIRRRWEKQSAYMNSDDREEMLENMTKGGAAIVITRLRNGSQARFIKKAKVSLKEQKEAEKELQRQAREVVKVGYLPV</sequence>
<dbReference type="GO" id="GO:0032042">
    <property type="term" value="P:mitochondrial DNA metabolic process"/>
    <property type="evidence" value="ECO:0007669"/>
    <property type="project" value="TreeGrafter"/>
</dbReference>
<accession>A0A8H4R639</accession>
<dbReference type="GO" id="GO:0005759">
    <property type="term" value="C:mitochondrial matrix"/>
    <property type="evidence" value="ECO:0007669"/>
    <property type="project" value="TreeGrafter"/>
</dbReference>
<dbReference type="InterPro" id="IPR006935">
    <property type="entry name" value="Helicase/UvrB_N"/>
</dbReference>
<evidence type="ECO:0000256" key="2">
    <source>
        <dbReference type="SAM" id="Coils"/>
    </source>
</evidence>
<dbReference type="PROSITE" id="PS51192">
    <property type="entry name" value="HELICASE_ATP_BIND_1"/>
    <property type="match status" value="1"/>
</dbReference>
<dbReference type="SUPFAM" id="SSF52540">
    <property type="entry name" value="P-loop containing nucleoside triphosphate hydrolases"/>
    <property type="match status" value="1"/>
</dbReference>
<feature type="domain" description="Helicase C-terminal" evidence="4">
    <location>
        <begin position="272"/>
        <end position="421"/>
    </location>
</feature>
<name>A0A8H4R639_9AGAR</name>
<keyword evidence="1" id="KW-0347">Helicase</keyword>
<dbReference type="PANTHER" id="PTHR47396:SF1">
    <property type="entry name" value="ATP-DEPENDENT HELICASE IRC3-RELATED"/>
    <property type="match status" value="1"/>
</dbReference>
<dbReference type="AlphaFoldDB" id="A0A8H4R639"/>
<evidence type="ECO:0000256" key="1">
    <source>
        <dbReference type="ARBA" id="ARBA00022806"/>
    </source>
</evidence>
<dbReference type="GO" id="GO:0036121">
    <property type="term" value="F:double-stranded DNA helicase activity"/>
    <property type="evidence" value="ECO:0007669"/>
    <property type="project" value="TreeGrafter"/>
</dbReference>
<dbReference type="GO" id="GO:0061749">
    <property type="term" value="F:forked DNA-dependent helicase activity"/>
    <property type="evidence" value="ECO:0007669"/>
    <property type="project" value="TreeGrafter"/>
</dbReference>
<dbReference type="GO" id="GO:0016787">
    <property type="term" value="F:hydrolase activity"/>
    <property type="evidence" value="ECO:0007669"/>
    <property type="project" value="InterPro"/>
</dbReference>
<dbReference type="Pfam" id="PF00271">
    <property type="entry name" value="Helicase_C"/>
    <property type="match status" value="1"/>
</dbReference>
<dbReference type="InterPro" id="IPR001650">
    <property type="entry name" value="Helicase_C-like"/>
</dbReference>
<proteinExistence type="predicted"/>
<dbReference type="EMBL" id="JAACJL010000001">
    <property type="protein sequence ID" value="KAF4622974.1"/>
    <property type="molecule type" value="Genomic_DNA"/>
</dbReference>
<evidence type="ECO:0000313" key="6">
    <source>
        <dbReference type="Proteomes" id="UP000521872"/>
    </source>
</evidence>
<keyword evidence="1" id="KW-0067">ATP-binding</keyword>
<dbReference type="SMART" id="SM00487">
    <property type="entry name" value="DEXDc"/>
    <property type="match status" value="1"/>
</dbReference>
<dbReference type="GO" id="GO:0000403">
    <property type="term" value="F:Y-form DNA binding"/>
    <property type="evidence" value="ECO:0007669"/>
    <property type="project" value="TreeGrafter"/>
</dbReference>
<reference evidence="5 6" key="1">
    <citation type="submission" date="2019-12" db="EMBL/GenBank/DDBJ databases">
        <authorList>
            <person name="Floudas D."/>
            <person name="Bentzer J."/>
            <person name="Ahren D."/>
            <person name="Johansson T."/>
            <person name="Persson P."/>
            <person name="Tunlid A."/>
        </authorList>
    </citation>
    <scope>NUCLEOTIDE SEQUENCE [LARGE SCALE GENOMIC DNA]</scope>
    <source>
        <strain evidence="5 6">CBS 102.39</strain>
    </source>
</reference>
<evidence type="ECO:0000313" key="5">
    <source>
        <dbReference type="EMBL" id="KAF4622974.1"/>
    </source>
</evidence>
<feature type="domain" description="Helicase ATP-binding" evidence="3">
    <location>
        <begin position="40"/>
        <end position="216"/>
    </location>
</feature>
<protein>
    <recommendedName>
        <fullName evidence="7">P-loop containing nucleoside triphosphate hydrolase protein</fullName>
    </recommendedName>
</protein>
<dbReference type="Proteomes" id="UP000521872">
    <property type="component" value="Unassembled WGS sequence"/>
</dbReference>
<keyword evidence="1" id="KW-0378">Hydrolase</keyword>
<dbReference type="PANTHER" id="PTHR47396">
    <property type="entry name" value="TYPE I RESTRICTION ENZYME ECOKI R PROTEIN"/>
    <property type="match status" value="1"/>
</dbReference>
<dbReference type="InterPro" id="IPR027417">
    <property type="entry name" value="P-loop_NTPase"/>
</dbReference>
<dbReference type="SMART" id="SM00490">
    <property type="entry name" value="HELICc"/>
    <property type="match status" value="1"/>
</dbReference>
<gene>
    <name evidence="5" type="ORF">D9613_001761</name>
</gene>
<keyword evidence="1" id="KW-0547">Nucleotide-binding</keyword>
<dbReference type="GO" id="GO:0070125">
    <property type="term" value="P:mitochondrial translational elongation"/>
    <property type="evidence" value="ECO:0007669"/>
    <property type="project" value="TreeGrafter"/>
</dbReference>
<comment type="caution">
    <text evidence="5">The sequence shown here is derived from an EMBL/GenBank/DDBJ whole genome shotgun (WGS) entry which is preliminary data.</text>
</comment>
<dbReference type="Gene3D" id="3.40.50.300">
    <property type="entry name" value="P-loop containing nucleotide triphosphate hydrolases"/>
    <property type="match status" value="2"/>
</dbReference>
<organism evidence="5 6">
    <name type="scientific">Agrocybe pediades</name>
    <dbReference type="NCBI Taxonomy" id="84607"/>
    <lineage>
        <taxon>Eukaryota</taxon>
        <taxon>Fungi</taxon>
        <taxon>Dikarya</taxon>
        <taxon>Basidiomycota</taxon>
        <taxon>Agaricomycotina</taxon>
        <taxon>Agaricomycetes</taxon>
        <taxon>Agaricomycetidae</taxon>
        <taxon>Agaricales</taxon>
        <taxon>Agaricineae</taxon>
        <taxon>Strophariaceae</taxon>
        <taxon>Agrocybe</taxon>
    </lineage>
</organism>
<evidence type="ECO:0000259" key="3">
    <source>
        <dbReference type="PROSITE" id="PS51192"/>
    </source>
</evidence>
<dbReference type="InterPro" id="IPR014001">
    <property type="entry name" value="Helicase_ATP-bd"/>
</dbReference>
<dbReference type="GO" id="GO:0005524">
    <property type="term" value="F:ATP binding"/>
    <property type="evidence" value="ECO:0007669"/>
    <property type="project" value="InterPro"/>
</dbReference>
<dbReference type="InterPro" id="IPR050742">
    <property type="entry name" value="Helicase_Restrict-Modif_Enz"/>
</dbReference>